<evidence type="ECO:0000256" key="4">
    <source>
        <dbReference type="SAM" id="MobiDB-lite"/>
    </source>
</evidence>
<dbReference type="SUPFAM" id="SSF111430">
    <property type="entry name" value="YAP1 redox domain"/>
    <property type="match status" value="1"/>
</dbReference>
<feature type="compositionally biased region" description="Basic and acidic residues" evidence="4">
    <location>
        <begin position="289"/>
        <end position="298"/>
    </location>
</feature>
<gene>
    <name evidence="6" type="ORF">NliqN6_6863</name>
</gene>
<dbReference type="Pfam" id="PF00170">
    <property type="entry name" value="bZIP_1"/>
    <property type="match status" value="1"/>
</dbReference>
<feature type="compositionally biased region" description="Low complexity" evidence="4">
    <location>
        <begin position="412"/>
        <end position="448"/>
    </location>
</feature>
<feature type="region of interest" description="Disordered" evidence="4">
    <location>
        <begin position="126"/>
        <end position="323"/>
    </location>
</feature>
<dbReference type="CDD" id="cd14688">
    <property type="entry name" value="bZIP_YAP"/>
    <property type="match status" value="1"/>
</dbReference>
<dbReference type="Gene3D" id="1.10.238.100">
    <property type="entry name" value="YAP1 redox domain. Chain B"/>
    <property type="match status" value="1"/>
</dbReference>
<keyword evidence="7" id="KW-1185">Reference proteome</keyword>
<dbReference type="SMART" id="SM00338">
    <property type="entry name" value="BRLZ"/>
    <property type="match status" value="1"/>
</dbReference>
<comment type="caution">
    <text evidence="6">The sequence shown here is derived from an EMBL/GenBank/DDBJ whole genome shotgun (WGS) entry which is preliminary data.</text>
</comment>
<dbReference type="InterPro" id="IPR046347">
    <property type="entry name" value="bZIP_sf"/>
</dbReference>
<dbReference type="InterPro" id="IPR050936">
    <property type="entry name" value="AP-1-like"/>
</dbReference>
<dbReference type="Proteomes" id="UP000620104">
    <property type="component" value="Unassembled WGS sequence"/>
</dbReference>
<feature type="compositionally biased region" description="Low complexity" evidence="4">
    <location>
        <begin position="169"/>
        <end position="199"/>
    </location>
</feature>
<evidence type="ECO:0000313" key="6">
    <source>
        <dbReference type="EMBL" id="GHJ90461.1"/>
    </source>
</evidence>
<dbReference type="Gene3D" id="1.20.5.170">
    <property type="match status" value="1"/>
</dbReference>
<dbReference type="GO" id="GO:0000976">
    <property type="term" value="F:transcription cis-regulatory region binding"/>
    <property type="evidence" value="ECO:0007669"/>
    <property type="project" value="InterPro"/>
</dbReference>
<dbReference type="SUPFAM" id="SSF57959">
    <property type="entry name" value="Leucine zipper domain"/>
    <property type="match status" value="1"/>
</dbReference>
<feature type="compositionally biased region" description="Polar residues" evidence="4">
    <location>
        <begin position="1"/>
        <end position="12"/>
    </location>
</feature>
<feature type="compositionally biased region" description="Low complexity" evidence="4">
    <location>
        <begin position="487"/>
        <end position="507"/>
    </location>
</feature>
<feature type="compositionally biased region" description="Basic and acidic residues" evidence="4">
    <location>
        <begin position="311"/>
        <end position="323"/>
    </location>
</feature>
<dbReference type="AlphaFoldDB" id="A0A8H3YKE6"/>
<feature type="compositionally biased region" description="Polar residues" evidence="4">
    <location>
        <begin position="372"/>
        <end position="396"/>
    </location>
</feature>
<dbReference type="PANTHER" id="PTHR40621:SF6">
    <property type="entry name" value="AP-1-LIKE TRANSCRIPTION FACTOR YAP1-RELATED"/>
    <property type="match status" value="1"/>
</dbReference>
<feature type="compositionally biased region" description="Low complexity" evidence="4">
    <location>
        <begin position="35"/>
        <end position="70"/>
    </location>
</feature>
<name>A0A8H3YKE6_9TREE</name>
<organism evidence="6 7">
    <name type="scientific">Naganishia liquefaciens</name>
    <dbReference type="NCBI Taxonomy" id="104408"/>
    <lineage>
        <taxon>Eukaryota</taxon>
        <taxon>Fungi</taxon>
        <taxon>Dikarya</taxon>
        <taxon>Basidiomycota</taxon>
        <taxon>Agaricomycotina</taxon>
        <taxon>Tremellomycetes</taxon>
        <taxon>Filobasidiales</taxon>
        <taxon>Filobasidiaceae</taxon>
        <taxon>Naganishia</taxon>
    </lineage>
</organism>
<feature type="compositionally biased region" description="Basic and acidic residues" evidence="4">
    <location>
        <begin position="226"/>
        <end position="251"/>
    </location>
</feature>
<dbReference type="PROSITE" id="PS00036">
    <property type="entry name" value="BZIP_BASIC"/>
    <property type="match status" value="1"/>
</dbReference>
<evidence type="ECO:0000313" key="7">
    <source>
        <dbReference type="Proteomes" id="UP000620104"/>
    </source>
</evidence>
<dbReference type="PROSITE" id="PS50217">
    <property type="entry name" value="BZIP"/>
    <property type="match status" value="1"/>
</dbReference>
<reference evidence="6" key="1">
    <citation type="submission" date="2020-07" db="EMBL/GenBank/DDBJ databases">
        <title>Draft Genome Sequence of a Deep-Sea Yeast, Naganishia (Cryptococcus) liquefaciens strain N6.</title>
        <authorList>
            <person name="Han Y.W."/>
            <person name="Kajitani R."/>
            <person name="Morimoto H."/>
            <person name="Parhat M."/>
            <person name="Tsubouchi H."/>
            <person name="Bakenova O."/>
            <person name="Ogata M."/>
            <person name="Argunhan B."/>
            <person name="Aoki R."/>
            <person name="Kajiwara S."/>
            <person name="Itoh T."/>
            <person name="Iwasaki H."/>
        </authorList>
    </citation>
    <scope>NUCLEOTIDE SEQUENCE</scope>
    <source>
        <strain evidence="6">N6</strain>
    </source>
</reference>
<dbReference type="InterPro" id="IPR004827">
    <property type="entry name" value="bZIP"/>
</dbReference>
<accession>A0A8H3YKE6</accession>
<evidence type="ECO:0000256" key="3">
    <source>
        <dbReference type="ARBA" id="ARBA00023242"/>
    </source>
</evidence>
<dbReference type="OrthoDB" id="2593073at2759"/>
<feature type="compositionally biased region" description="Polar residues" evidence="4">
    <location>
        <begin position="126"/>
        <end position="138"/>
    </location>
</feature>
<feature type="domain" description="BZIP" evidence="5">
    <location>
        <begin position="295"/>
        <end position="358"/>
    </location>
</feature>
<dbReference type="GO" id="GO:0005737">
    <property type="term" value="C:cytoplasm"/>
    <property type="evidence" value="ECO:0007669"/>
    <property type="project" value="UniProtKB-SubCell"/>
</dbReference>
<dbReference type="GO" id="GO:0090575">
    <property type="term" value="C:RNA polymerase II transcription regulator complex"/>
    <property type="evidence" value="ECO:0007669"/>
    <property type="project" value="TreeGrafter"/>
</dbReference>
<feature type="compositionally biased region" description="Low complexity" evidence="4">
    <location>
        <begin position="682"/>
        <end position="718"/>
    </location>
</feature>
<feature type="region of interest" description="Disordered" evidence="4">
    <location>
        <begin position="682"/>
        <end position="732"/>
    </location>
</feature>
<evidence type="ECO:0000256" key="2">
    <source>
        <dbReference type="ARBA" id="ARBA00004496"/>
    </source>
</evidence>
<evidence type="ECO:0000259" key="5">
    <source>
        <dbReference type="PROSITE" id="PS50217"/>
    </source>
</evidence>
<sequence length="828" mass="86460">MNGNGNPLSPDSQAFMDLLERHLQEHDATGQSDDASAPRATFPAAAGMPPAPAAYQPFPTKSSSAASAPSPNTMAALINILQVQAQAQGLDPQTQQRQLAALLGNMPITGGLAGQQQQSVGYPNVQSSQLYVPPSTTYPYPGIDTPEHSSSSGTAKHPQSGIESTGHTPPAGRPSEASSASPEARAPPSAAAGEAYARSRAIHGALEEQARRALDANEGMPHIKRKAGDEEMEGHAAHRSRRGEGEGSEGHDSEDDHEEGKKTSKRSSTAKTSRRKSAAGAGLDAIVTKGDEDLDAKALKRKNQNRAAQKAFRERREARVKDLEDKVSELEAKNAGSEFENENLRQLLAKLQQENMALKNAAFTFSMPMPGATTQSPVGSAQGTTSPDPMQQQRSKIPSPPGPQPLQHRGESTSSSASAASNNVRSQSAGSGSASRSPGASSSSTSVSPFGNGGPQANTVFHPERYNAFASSAAPAGRQLSPGSGQAGFASFGQHQGQSQSQVQAQAPTNSGMSSTAPAVGAGNEMDWQSLLNNNFTMLAQAPEFMSFSDDAAFGNFGGYSDIWPGFSGSAVDGGMAGIESTLASAGNNQFSTMHTKPSVPDDGLMNTIAEDNMEEFLRSLGAGQTPAVGNGDDVFDIGFGAAPADNGDMLRSYVDSTAYKTTSGPSSSSAHSSILSPSNFFTTSPDSSSASSVPSEGKHLSASASPQASESSQHSAAFRVGTFGGRGEEPRATMLRRDGTVVPCTKIIEEVTQRIPINSGFDLDDLCDHFKKKAVCTGNGPQFKEEDADAILSDYAAQRNIKLLSPPTATVPMPQHPPPPNSDLFFR</sequence>
<feature type="compositionally biased region" description="Polar residues" evidence="4">
    <location>
        <begin position="508"/>
        <end position="517"/>
    </location>
</feature>
<protein>
    <recommendedName>
        <fullName evidence="5">BZIP domain-containing protein</fullName>
    </recommendedName>
</protein>
<dbReference type="EMBL" id="BLZA01000058">
    <property type="protein sequence ID" value="GHJ90461.1"/>
    <property type="molecule type" value="Genomic_DNA"/>
</dbReference>
<feature type="compositionally biased region" description="Basic and acidic residues" evidence="4">
    <location>
        <begin position="205"/>
        <end position="215"/>
    </location>
</feature>
<dbReference type="InterPro" id="IPR023167">
    <property type="entry name" value="Yap1_redox_dom_sf"/>
</dbReference>
<comment type="subcellular location">
    <subcellularLocation>
        <location evidence="2">Cytoplasm</location>
    </subcellularLocation>
    <subcellularLocation>
        <location evidence="1">Nucleus</location>
    </subcellularLocation>
</comment>
<feature type="region of interest" description="Disordered" evidence="4">
    <location>
        <begin position="807"/>
        <end position="828"/>
    </location>
</feature>
<feature type="region of interest" description="Disordered" evidence="4">
    <location>
        <begin position="1"/>
        <end position="70"/>
    </location>
</feature>
<proteinExistence type="predicted"/>
<feature type="region of interest" description="Disordered" evidence="4">
    <location>
        <begin position="367"/>
        <end position="460"/>
    </location>
</feature>
<dbReference type="PANTHER" id="PTHR40621">
    <property type="entry name" value="TRANSCRIPTION FACTOR KAPC-RELATED"/>
    <property type="match status" value="1"/>
</dbReference>
<keyword evidence="3" id="KW-0539">Nucleus</keyword>
<feature type="region of interest" description="Disordered" evidence="4">
    <location>
        <begin position="472"/>
        <end position="521"/>
    </location>
</feature>
<evidence type="ECO:0000256" key="1">
    <source>
        <dbReference type="ARBA" id="ARBA00004123"/>
    </source>
</evidence>
<feature type="compositionally biased region" description="Basic and acidic residues" evidence="4">
    <location>
        <begin position="18"/>
        <end position="28"/>
    </location>
</feature>
<dbReference type="GO" id="GO:0001228">
    <property type="term" value="F:DNA-binding transcription activator activity, RNA polymerase II-specific"/>
    <property type="evidence" value="ECO:0007669"/>
    <property type="project" value="TreeGrafter"/>
</dbReference>